<dbReference type="SUPFAM" id="SSF53448">
    <property type="entry name" value="Nucleotide-diphospho-sugar transferases"/>
    <property type="match status" value="1"/>
</dbReference>
<dbReference type="PANTHER" id="PTHR22916">
    <property type="entry name" value="GLYCOSYLTRANSFERASE"/>
    <property type="match status" value="1"/>
</dbReference>
<dbReference type="Pfam" id="PF00535">
    <property type="entry name" value="Glycos_transf_2"/>
    <property type="match status" value="1"/>
</dbReference>
<feature type="domain" description="Glycosyltransferase 2-like" evidence="2">
    <location>
        <begin position="22"/>
        <end position="182"/>
    </location>
</feature>
<dbReference type="EMBL" id="NJBA01000007">
    <property type="protein sequence ID" value="OWP49014.1"/>
    <property type="molecule type" value="Genomic_DNA"/>
</dbReference>
<keyword evidence="1" id="KW-0997">Cell inner membrane</keyword>
<dbReference type="eggNOG" id="COG0463">
    <property type="taxonomic scope" value="Bacteria"/>
</dbReference>
<sequence length="309" mass="36063">MDIRSELQILSNWPEDPKPLLSIVCLAYNQVNYIGRTLDSFLEQVTDFRFEVLVNDDASNDGTSELIADYAARYPHIIKPIFHKENQYSKGVSHGLPVFRKCRGRYIAYCEGDDFWTDPRKLQIQVDFLENNPDYVITYHDAYTYNEDGVIKPRQLTGKYRRDASRLDLQKARPISTLTTCFRNVLTEMPEELRTTRMVDLCWWSLLGAFGKGRFIEEIRPAAYRVHKGGIFSMQADRVQQQMTLHTYYCLSRYYQRLGNQELNEYFLMQVCRLSMAAVSPMRKVQAFLMLIGNHGANLLKRLNPIQAR</sequence>
<keyword evidence="3" id="KW-0808">Transferase</keyword>
<dbReference type="InterPro" id="IPR001173">
    <property type="entry name" value="Glyco_trans_2-like"/>
</dbReference>
<gene>
    <name evidence="3" type="ORF">CEG18_19940</name>
</gene>
<name>A0A246F741_PSENT</name>
<proteinExistence type="predicted"/>
<dbReference type="PANTHER" id="PTHR22916:SF3">
    <property type="entry name" value="UDP-GLCNAC:BETAGAL BETA-1,3-N-ACETYLGLUCOSAMINYLTRANSFERASE-LIKE PROTEIN 1"/>
    <property type="match status" value="1"/>
</dbReference>
<comment type="caution">
    <text evidence="3">The sequence shown here is derived from an EMBL/GenBank/DDBJ whole genome shotgun (WGS) entry which is preliminary data.</text>
</comment>
<evidence type="ECO:0000313" key="4">
    <source>
        <dbReference type="Proteomes" id="UP000198145"/>
    </source>
</evidence>
<dbReference type="RefSeq" id="WP_088419995.1">
    <property type="nucleotide sequence ID" value="NZ_NJBA01000007.1"/>
</dbReference>
<dbReference type="Gene3D" id="3.90.550.10">
    <property type="entry name" value="Spore Coat Polysaccharide Biosynthesis Protein SpsA, Chain A"/>
    <property type="match status" value="1"/>
</dbReference>
<evidence type="ECO:0000313" key="3">
    <source>
        <dbReference type="EMBL" id="OWP49014.1"/>
    </source>
</evidence>
<keyword evidence="1" id="KW-1003">Cell membrane</keyword>
<evidence type="ECO:0000256" key="1">
    <source>
        <dbReference type="ARBA" id="ARBA00022519"/>
    </source>
</evidence>
<reference evidence="3 4" key="1">
    <citation type="submission" date="2017-06" db="EMBL/GenBank/DDBJ databases">
        <title>Draft genome of Pseudomonas nitroreducens DF05.</title>
        <authorList>
            <person name="Iyer R."/>
        </authorList>
    </citation>
    <scope>NUCLEOTIDE SEQUENCE [LARGE SCALE GENOMIC DNA]</scope>
    <source>
        <strain evidence="3 4">DF05</strain>
    </source>
</reference>
<organism evidence="3 4">
    <name type="scientific">Pseudomonas nitroreducens</name>
    <dbReference type="NCBI Taxonomy" id="46680"/>
    <lineage>
        <taxon>Bacteria</taxon>
        <taxon>Pseudomonadati</taxon>
        <taxon>Pseudomonadota</taxon>
        <taxon>Gammaproteobacteria</taxon>
        <taxon>Pseudomonadales</taxon>
        <taxon>Pseudomonadaceae</taxon>
        <taxon>Pseudomonas</taxon>
    </lineage>
</organism>
<protein>
    <submittedName>
        <fullName evidence="3">Glycosyl transferase family 2</fullName>
    </submittedName>
</protein>
<dbReference type="STRING" id="46680.GCA_000807755_06914"/>
<dbReference type="GO" id="GO:0016758">
    <property type="term" value="F:hexosyltransferase activity"/>
    <property type="evidence" value="ECO:0007669"/>
    <property type="project" value="UniProtKB-ARBA"/>
</dbReference>
<keyword evidence="1" id="KW-0472">Membrane</keyword>
<dbReference type="Proteomes" id="UP000198145">
    <property type="component" value="Unassembled WGS sequence"/>
</dbReference>
<dbReference type="InterPro" id="IPR029044">
    <property type="entry name" value="Nucleotide-diphossugar_trans"/>
</dbReference>
<dbReference type="AlphaFoldDB" id="A0A246F741"/>
<evidence type="ECO:0000259" key="2">
    <source>
        <dbReference type="Pfam" id="PF00535"/>
    </source>
</evidence>
<accession>A0A246F741</accession>